<evidence type="ECO:0000259" key="1">
    <source>
        <dbReference type="Pfam" id="PF05899"/>
    </source>
</evidence>
<dbReference type="Gene3D" id="2.60.120.10">
    <property type="entry name" value="Jelly Rolls"/>
    <property type="match status" value="1"/>
</dbReference>
<dbReference type="EMBL" id="WBWX01000017">
    <property type="protein sequence ID" value="KAB2790778.1"/>
    <property type="molecule type" value="Genomic_DNA"/>
</dbReference>
<name>A0A6I0DHQ4_BRUAN</name>
<dbReference type="Pfam" id="PF05899">
    <property type="entry name" value="Cupin_3"/>
    <property type="match status" value="1"/>
</dbReference>
<gene>
    <name evidence="2" type="ORF">F9L06_24440</name>
</gene>
<protein>
    <submittedName>
        <fullName evidence="2">DUF861 domain-containing protein</fullName>
    </submittedName>
</protein>
<dbReference type="SUPFAM" id="SSF51182">
    <property type="entry name" value="RmlC-like cupins"/>
    <property type="match status" value="1"/>
</dbReference>
<dbReference type="InterPro" id="IPR011051">
    <property type="entry name" value="RmlC_Cupin_sf"/>
</dbReference>
<evidence type="ECO:0000313" key="3">
    <source>
        <dbReference type="Proteomes" id="UP000441102"/>
    </source>
</evidence>
<proteinExistence type="predicted"/>
<comment type="caution">
    <text evidence="2">The sequence shown here is derived from an EMBL/GenBank/DDBJ whole genome shotgun (WGS) entry which is preliminary data.</text>
</comment>
<dbReference type="PANTHER" id="PTHR40943">
    <property type="entry name" value="CYTOPLASMIC PROTEIN-RELATED"/>
    <property type="match status" value="1"/>
</dbReference>
<sequence>MLKSIDKFFNYTLFFTEISNRKPHERQAGRDIAGNHDNARVRRTQARDPGTGALSEGTILLDQEAKIVCKLKYARRADLGQGEPGLPDPALLIDGAPAFMTWPLIDGPIMTGTWSATPGHHRVVRDNNFIESFYILEGEIDLFEDGVPTPKRFGSGDLVVLEPGFTGSWKTVSAVKKVYFSTRL</sequence>
<dbReference type="Proteomes" id="UP000441102">
    <property type="component" value="Unassembled WGS sequence"/>
</dbReference>
<reference evidence="2 3" key="1">
    <citation type="submission" date="2019-09" db="EMBL/GenBank/DDBJ databases">
        <title>Taxonomic organization of the family Brucellaceae based on a phylogenomic approach.</title>
        <authorList>
            <person name="Leclercq S."/>
            <person name="Cloeckaert A."/>
            <person name="Zygmunt M.S."/>
        </authorList>
    </citation>
    <scope>NUCLEOTIDE SEQUENCE [LARGE SCALE GENOMIC DNA]</scope>
    <source>
        <strain evidence="2 3">CCUG 34461</strain>
    </source>
</reference>
<feature type="domain" description="(S)-ureidoglycine aminohydrolase cupin" evidence="1">
    <location>
        <begin position="107"/>
        <end position="179"/>
    </location>
</feature>
<organism evidence="2 3">
    <name type="scientific">Brucella anthropi</name>
    <name type="common">Ochrobactrum anthropi</name>
    <dbReference type="NCBI Taxonomy" id="529"/>
    <lineage>
        <taxon>Bacteria</taxon>
        <taxon>Pseudomonadati</taxon>
        <taxon>Pseudomonadota</taxon>
        <taxon>Alphaproteobacteria</taxon>
        <taxon>Hyphomicrobiales</taxon>
        <taxon>Brucellaceae</taxon>
        <taxon>Brucella/Ochrobactrum group</taxon>
        <taxon>Brucella</taxon>
    </lineage>
</organism>
<accession>A0A6I0DHQ4</accession>
<dbReference type="InterPro" id="IPR014710">
    <property type="entry name" value="RmlC-like_jellyroll"/>
</dbReference>
<evidence type="ECO:0000313" key="2">
    <source>
        <dbReference type="EMBL" id="KAB2790778.1"/>
    </source>
</evidence>
<dbReference type="PANTHER" id="PTHR40943:SF1">
    <property type="entry name" value="CYTOPLASMIC PROTEIN"/>
    <property type="match status" value="1"/>
</dbReference>
<dbReference type="InterPro" id="IPR008579">
    <property type="entry name" value="UGlyAH_Cupin_dom"/>
</dbReference>
<dbReference type="AlphaFoldDB" id="A0A6I0DHQ4"/>